<accession>X1M454</accession>
<evidence type="ECO:0000313" key="1">
    <source>
        <dbReference type="EMBL" id="GAI01154.1"/>
    </source>
</evidence>
<dbReference type="Gene3D" id="2.60.40.10">
    <property type="entry name" value="Immunoglobulins"/>
    <property type="match status" value="1"/>
</dbReference>
<name>X1M454_9ZZZZ</name>
<dbReference type="SUPFAM" id="SSF89550">
    <property type="entry name" value="PHP domain-like"/>
    <property type="match status" value="1"/>
</dbReference>
<dbReference type="PANTHER" id="PTHR42924">
    <property type="entry name" value="EXONUCLEASE"/>
    <property type="match status" value="1"/>
</dbReference>
<proteinExistence type="predicted"/>
<protein>
    <recommendedName>
        <fullName evidence="2">Polymerase/histidinol phosphatase N-terminal domain-containing protein</fullName>
    </recommendedName>
</protein>
<comment type="caution">
    <text evidence="1">The sequence shown here is derived from an EMBL/GenBank/DDBJ whole genome shotgun (WGS) entry which is preliminary data.</text>
</comment>
<dbReference type="PANTHER" id="PTHR42924:SF3">
    <property type="entry name" value="POLYMERASE_HISTIDINOL PHOSPHATASE N-TERMINAL DOMAIN-CONTAINING PROTEIN"/>
    <property type="match status" value="1"/>
</dbReference>
<dbReference type="InterPro" id="IPR016195">
    <property type="entry name" value="Pol/histidinol_Pase-like"/>
</dbReference>
<dbReference type="Gene3D" id="3.20.20.140">
    <property type="entry name" value="Metal-dependent hydrolases"/>
    <property type="match status" value="1"/>
</dbReference>
<dbReference type="GO" id="GO:0035312">
    <property type="term" value="F:5'-3' DNA exonuclease activity"/>
    <property type="evidence" value="ECO:0007669"/>
    <property type="project" value="TreeGrafter"/>
</dbReference>
<feature type="non-terminal residue" evidence="1">
    <location>
        <position position="1"/>
    </location>
</feature>
<reference evidence="1" key="1">
    <citation type="journal article" date="2014" name="Front. Microbiol.">
        <title>High frequency of phylogenetically diverse reductive dehalogenase-homologous genes in deep subseafloor sedimentary metagenomes.</title>
        <authorList>
            <person name="Kawai M."/>
            <person name="Futagami T."/>
            <person name="Toyoda A."/>
            <person name="Takaki Y."/>
            <person name="Nishi S."/>
            <person name="Hori S."/>
            <person name="Arai W."/>
            <person name="Tsubouchi T."/>
            <person name="Morono Y."/>
            <person name="Uchiyama I."/>
            <person name="Ito T."/>
            <person name="Fujiyama A."/>
            <person name="Inagaki F."/>
            <person name="Takami H."/>
        </authorList>
    </citation>
    <scope>NUCLEOTIDE SEQUENCE</scope>
    <source>
        <strain evidence="1">Expedition CK06-06</strain>
    </source>
</reference>
<gene>
    <name evidence="1" type="ORF">S06H3_05171</name>
</gene>
<sequence>SVTLYEHVNYEGASVTSTNDESNLVNVFFIPTEKLEVKNGYFFTQITSRPTIDGWHAGDMHTHSWYTYADWIVSGEFGPPPETMAEIAKACGLDFVVLTDHTDYWLNEEGYSDMISETTSITSTDFLMLQGEEVMCAWAARKIWGHAPELLCLAPEWFISRSPYDAQSVLERTYQAGGLVFVAHPVTGQWDFGNMHGYEGLEVWNGDWDDGDEWTLKKWDELLQAEKDPADGFWVGIGNSDAHDLRSLGITRTYVYLPRGLSEAELKKALQEGHCVFSNGPLTVFELQNCGRTTEIGELAIVPPNTTLSFYFDWTEGVDRIELYKDGDLLTTSTGAVTLPRIYDSVGSSHYFRCVGRSTDGHFKCFTNPIWVKVGSPDAEPPAVSITSCPPPYVARQPVTVGWVADDLYTGVERCEVYLNNTLQGVPDTNSWTFDVLADGNYEAKIVAYDYAGNSGSHCITFKVDATPPTT</sequence>
<dbReference type="NCBIfam" id="NF038032">
    <property type="entry name" value="CehA_McbA_metalo"/>
    <property type="match status" value="1"/>
</dbReference>
<evidence type="ECO:0008006" key="2">
    <source>
        <dbReference type="Google" id="ProtNLM"/>
    </source>
</evidence>
<dbReference type="GO" id="GO:0004534">
    <property type="term" value="F:5'-3' RNA exonuclease activity"/>
    <property type="evidence" value="ECO:0007669"/>
    <property type="project" value="TreeGrafter"/>
</dbReference>
<feature type="non-terminal residue" evidence="1">
    <location>
        <position position="471"/>
    </location>
</feature>
<dbReference type="EMBL" id="BARV01001890">
    <property type="protein sequence ID" value="GAI01154.1"/>
    <property type="molecule type" value="Genomic_DNA"/>
</dbReference>
<dbReference type="InterPro" id="IPR052018">
    <property type="entry name" value="PHP_domain"/>
</dbReference>
<dbReference type="InterPro" id="IPR013783">
    <property type="entry name" value="Ig-like_fold"/>
</dbReference>
<organism evidence="1">
    <name type="scientific">marine sediment metagenome</name>
    <dbReference type="NCBI Taxonomy" id="412755"/>
    <lineage>
        <taxon>unclassified sequences</taxon>
        <taxon>metagenomes</taxon>
        <taxon>ecological metagenomes</taxon>
    </lineage>
</organism>
<dbReference type="AlphaFoldDB" id="X1M454"/>